<dbReference type="InterPro" id="IPR036388">
    <property type="entry name" value="WH-like_DNA-bd_sf"/>
</dbReference>
<dbReference type="EMBL" id="AOLG01000056">
    <property type="protein sequence ID" value="ELZ63946.1"/>
    <property type="molecule type" value="Genomic_DNA"/>
</dbReference>
<evidence type="ECO:0000313" key="1">
    <source>
        <dbReference type="EMBL" id="ELZ63946.1"/>
    </source>
</evidence>
<gene>
    <name evidence="1" type="ORF">C457_18263</name>
</gene>
<name>M0FV76_HALPT</name>
<dbReference type="Gene3D" id="1.10.10.10">
    <property type="entry name" value="Winged helix-like DNA-binding domain superfamily/Winged helix DNA-binding domain"/>
    <property type="match status" value="1"/>
</dbReference>
<organism evidence="1 2">
    <name type="scientific">Haloferax prahovense (strain DSM 18310 / JCM 13924 / TL6)</name>
    <dbReference type="NCBI Taxonomy" id="1227461"/>
    <lineage>
        <taxon>Archaea</taxon>
        <taxon>Methanobacteriati</taxon>
        <taxon>Methanobacteriota</taxon>
        <taxon>Stenosarchaea group</taxon>
        <taxon>Halobacteria</taxon>
        <taxon>Halobacteriales</taxon>
        <taxon>Haloferacaceae</taxon>
        <taxon>Haloferax</taxon>
    </lineage>
</organism>
<accession>M0FV76</accession>
<protein>
    <submittedName>
        <fullName evidence="1">Transcriptional regulator</fullName>
    </submittedName>
</protein>
<dbReference type="PANTHER" id="PTHR34293:SF1">
    <property type="entry name" value="HTH-TYPE TRANSCRIPTIONAL REGULATOR TRMBL2"/>
    <property type="match status" value="1"/>
</dbReference>
<evidence type="ECO:0000313" key="2">
    <source>
        <dbReference type="Proteomes" id="UP000011559"/>
    </source>
</evidence>
<dbReference type="Proteomes" id="UP000011559">
    <property type="component" value="Unassembled WGS sequence"/>
</dbReference>
<comment type="caution">
    <text evidence="1">The sequence shown here is derived from an EMBL/GenBank/DDBJ whole genome shotgun (WGS) entry which is preliminary data.</text>
</comment>
<reference evidence="1 2" key="1">
    <citation type="journal article" date="2014" name="PLoS Genet.">
        <title>Phylogenetically driven sequencing of extremely halophilic archaea reveals strategies for static and dynamic osmo-response.</title>
        <authorList>
            <person name="Becker E.A."/>
            <person name="Seitzer P.M."/>
            <person name="Tritt A."/>
            <person name="Larsen D."/>
            <person name="Krusor M."/>
            <person name="Yao A.I."/>
            <person name="Wu D."/>
            <person name="Madern D."/>
            <person name="Eisen J.A."/>
            <person name="Darling A.E."/>
            <person name="Facciotti M.T."/>
        </authorList>
    </citation>
    <scope>NUCLEOTIDE SEQUENCE [LARGE SCALE GENOMIC DNA]</scope>
    <source>
        <strain evidence="2">DSM 18310 / JCM 13924 / TL6</strain>
    </source>
</reference>
<dbReference type="PANTHER" id="PTHR34293">
    <property type="entry name" value="HTH-TYPE TRANSCRIPTIONAL REGULATOR TRMBL2"/>
    <property type="match status" value="1"/>
</dbReference>
<dbReference type="AlphaFoldDB" id="M0FV76"/>
<dbReference type="PATRIC" id="fig|1227461.3.peg.3591"/>
<dbReference type="InterPro" id="IPR051797">
    <property type="entry name" value="TrmB-like"/>
</dbReference>
<sequence>MYDAIRALEAQGLVEIQHSSPQQFRAVPLDEATETLRDQYEDRFERLHDALGTVEIVEEDDETPVQQIWAMSGRDAIENRTDQLIEDASEEVVLVVGDESLLTDDLVATLNDVSSGVDLLIGALTESLQEQIQTAVPDDTTVISGLECYTVWTLLKTRRRSAGSCWSTARRFS</sequence>
<proteinExistence type="predicted"/>
<keyword evidence="2" id="KW-1185">Reference proteome</keyword>